<keyword evidence="2" id="KW-1185">Reference proteome</keyword>
<sequence length="66" mass="7417">MTRTQIIQDVDGIAKLLTHELEQLEKESALMDRIERVERLTILNAKAICLLASMYNQGGHPRAVVA</sequence>
<dbReference type="HOGENOM" id="CLU_2826173_0_0_4"/>
<dbReference type="EMBL" id="CP001674">
    <property type="protein sequence ID" value="ACT50892.1"/>
    <property type="molecule type" value="Genomic_DNA"/>
</dbReference>
<evidence type="ECO:0000313" key="2">
    <source>
        <dbReference type="Proteomes" id="UP000002743"/>
    </source>
</evidence>
<protein>
    <submittedName>
        <fullName evidence="1">Uncharacterized protein</fullName>
    </submittedName>
</protein>
<dbReference type="Proteomes" id="UP000002743">
    <property type="component" value="Chromosome"/>
</dbReference>
<dbReference type="RefSeq" id="WP_015830307.1">
    <property type="nucleotide sequence ID" value="NC_012969.1"/>
</dbReference>
<gene>
    <name evidence="1" type="ordered locus">Msip34_1647</name>
</gene>
<dbReference type="STRING" id="582744.Msip34_1647"/>
<organism evidence="1 2">
    <name type="scientific">Methylovorus glucosotrophus (strain SIP3-4)</name>
    <dbReference type="NCBI Taxonomy" id="582744"/>
    <lineage>
        <taxon>Bacteria</taxon>
        <taxon>Pseudomonadati</taxon>
        <taxon>Pseudomonadota</taxon>
        <taxon>Betaproteobacteria</taxon>
        <taxon>Nitrosomonadales</taxon>
        <taxon>Methylophilaceae</taxon>
        <taxon>Methylovorus</taxon>
    </lineage>
</organism>
<dbReference type="KEGG" id="mei:Msip34_1647"/>
<name>C6XEB7_METGS</name>
<proteinExistence type="predicted"/>
<reference evidence="2" key="1">
    <citation type="submission" date="2009-07" db="EMBL/GenBank/DDBJ databases">
        <title>Complete sequence of chromosome of Methylovorus sp. SIP3-4.</title>
        <authorList>
            <person name="Lucas S."/>
            <person name="Copeland A."/>
            <person name="Lapidus A."/>
            <person name="Glavina del Rio T."/>
            <person name="Tice H."/>
            <person name="Bruce D."/>
            <person name="Goodwin L."/>
            <person name="Pitluck S."/>
            <person name="Clum A."/>
            <person name="Larimer F."/>
            <person name="Land M."/>
            <person name="Hauser L."/>
            <person name="Kyrpides N."/>
            <person name="Mikhailova N."/>
            <person name="Kayluzhnaya M."/>
            <person name="Chistoserdova L."/>
        </authorList>
    </citation>
    <scope>NUCLEOTIDE SEQUENCE [LARGE SCALE GENOMIC DNA]</scope>
    <source>
        <strain evidence="2">SIP3-4</strain>
    </source>
</reference>
<dbReference type="AlphaFoldDB" id="C6XEB7"/>
<accession>C6XEB7</accession>
<evidence type="ECO:0000313" key="1">
    <source>
        <dbReference type="EMBL" id="ACT50892.1"/>
    </source>
</evidence>
<reference evidence="1 2" key="2">
    <citation type="journal article" date="2011" name="J. Bacteriol.">
        <title>Genomes of three methylotrophs from a single niche uncover genetic and metabolic divergence of Methylophilaceae.</title>
        <authorList>
            <person name="Lapidus A."/>
            <person name="Clum A."/>
            <person name="Labutti K."/>
            <person name="Kaluzhnaya M.G."/>
            <person name="Lim S."/>
            <person name="Beck D.A."/>
            <person name="Glavina Del Rio T."/>
            <person name="Nolan M."/>
            <person name="Mavromatis K."/>
            <person name="Huntemann M."/>
            <person name="Lucas S."/>
            <person name="Lidstrom M.E."/>
            <person name="Ivanova N."/>
            <person name="Chistoserdova L."/>
        </authorList>
    </citation>
    <scope>NUCLEOTIDE SEQUENCE [LARGE SCALE GENOMIC DNA]</scope>
    <source>
        <strain evidence="1 2">SIP3-4</strain>
    </source>
</reference>